<reference evidence="1" key="1">
    <citation type="submission" date="2023-04" db="EMBL/GenBank/DDBJ databases">
        <title>Draft Genome sequencing of Naganishia species isolated from polar environments using Oxford Nanopore Technology.</title>
        <authorList>
            <person name="Leo P."/>
            <person name="Venkateswaran K."/>
        </authorList>
    </citation>
    <scope>NUCLEOTIDE SEQUENCE</scope>
    <source>
        <strain evidence="1">MNA-CCFEE 5261</strain>
    </source>
</reference>
<evidence type="ECO:0000313" key="1">
    <source>
        <dbReference type="EMBL" id="KAJ9096260.1"/>
    </source>
</evidence>
<sequence>MSDDATVYFELAGMLAESRQYTNSDLVSILGAIVQLVQKWPGEHSNTVTILQLLALRTSLVVFPVLCLVEILTSLPLPSSKVSNSDFLVESNDWGEVAQLLSLRLKPDSNNLYNRSSPIVREETVNELQKEISQKCRDLGWITHNTDDVQQLLFLFCKVYTCRYSEISRDLRACQPLFDLVSDYDPFKRWLEGIVEPHLYYSEVCENIVDDCVNLRRFDSLTSVQEQLSVLYEPLGVELSSNIPIDRWIIRVLLPLTKFHNCGLDPILNWMVNTSADMKLAEIFTFWNKCISAILLVGSSSPADSDALLKRFLAIAYYYSLTLDSKSTSMAILSSYDLIRSTLQFFLDPAEVAVPHADMNNSLKDIKLDSFDQFLRENPLVIQPNAESVHHLLSIIETCSSLYPINKLTISGYFQLMTSEVSSEKEVTKILSGVNAGNCTQLLSSVDSFVSTFMGSEQLKDVNKAVLERLLVANLFEESKLFASSKNISHNVISELVMAKFWDSFNSASSMNENMDGLKHAHECIKIMDGIEGDHSDIVGVKHLLKAISNLKNFKILVNGQKIVPAQVISKFGASSSQLGSGTPMTLITLILEQNPKSYLAFGKLHKILNDLGIFFGHNLDHSFSKLNSVCIESALIDNNFSYAYKRSKELFSHYKDNSQATEDIGEYWLTFYQVGKYALPDWINDLDGISDSQLQVLIKQREILSTALIYCRSNNNSVGNSKLLLRQWEIANDQIDMYYQNLLTPLSVQQETTVVNNLLSEAANTTHQTSEKISKLFASGLGWALGANPS</sequence>
<accession>A0ACC2VAZ8</accession>
<dbReference type="EMBL" id="JASBWR010000094">
    <property type="protein sequence ID" value="KAJ9096260.1"/>
    <property type="molecule type" value="Genomic_DNA"/>
</dbReference>
<evidence type="ECO:0000313" key="2">
    <source>
        <dbReference type="Proteomes" id="UP001241377"/>
    </source>
</evidence>
<dbReference type="Proteomes" id="UP001241377">
    <property type="component" value="Unassembled WGS sequence"/>
</dbReference>
<comment type="caution">
    <text evidence="1">The sequence shown here is derived from an EMBL/GenBank/DDBJ whole genome shotgun (WGS) entry which is preliminary data.</text>
</comment>
<gene>
    <name evidence="1" type="ORF">QFC19_007224</name>
</gene>
<organism evidence="1 2">
    <name type="scientific">Naganishia cerealis</name>
    <dbReference type="NCBI Taxonomy" id="610337"/>
    <lineage>
        <taxon>Eukaryota</taxon>
        <taxon>Fungi</taxon>
        <taxon>Dikarya</taxon>
        <taxon>Basidiomycota</taxon>
        <taxon>Agaricomycotina</taxon>
        <taxon>Tremellomycetes</taxon>
        <taxon>Filobasidiales</taxon>
        <taxon>Filobasidiaceae</taxon>
        <taxon>Naganishia</taxon>
    </lineage>
</organism>
<protein>
    <submittedName>
        <fullName evidence="1">Uncharacterized protein</fullName>
    </submittedName>
</protein>
<name>A0ACC2VAZ8_9TREE</name>
<proteinExistence type="predicted"/>
<keyword evidence="2" id="KW-1185">Reference proteome</keyword>